<proteinExistence type="predicted"/>
<comment type="caution">
    <text evidence="5">The sequence shown here is derived from an EMBL/GenBank/DDBJ whole genome shotgun (WGS) entry which is preliminary data.</text>
</comment>
<dbReference type="PRINTS" id="PR00837">
    <property type="entry name" value="V5TPXLIKE"/>
</dbReference>
<dbReference type="AlphaFoldDB" id="A0AAW1HST2"/>
<dbReference type="InterPro" id="IPR002413">
    <property type="entry name" value="V5_allergen-like"/>
</dbReference>
<gene>
    <name evidence="5" type="ORF">QE152_g39867</name>
</gene>
<dbReference type="Pfam" id="PF00188">
    <property type="entry name" value="CAP"/>
    <property type="match status" value="1"/>
</dbReference>
<protein>
    <submittedName>
        <fullName evidence="5">Cysteine-rich secretory protein family</fullName>
    </submittedName>
</protein>
<sequence length="236" mass="25951">MIVNIFIITCLLSIYSCTDIDYCYLPCKDPFTSAIIENTACNCNSGPSCGKSLSILPPTLKEKEYITDIHNEIRNKLAGGNETRGGNTAASNMAAVVYDDSIEHVAQCHANQCMPSTDECRRTERFLMIGQNFYLTYGDPCQSTAVFKAAIDTWHEDVSSTNKLCLEQYTGCASHYTQIIWADTTNIGCGRVLFGDICHIFCNYGPTGNINGQSVYISGKPNCIKTSHVMLSQVVC</sequence>
<keyword evidence="3" id="KW-0732">Signal</keyword>
<accession>A0AAW1HST2</accession>
<name>A0AAW1HST2_POPJA</name>
<dbReference type="InterPro" id="IPR035940">
    <property type="entry name" value="CAP_sf"/>
</dbReference>
<dbReference type="Gene3D" id="3.40.33.10">
    <property type="entry name" value="CAP"/>
    <property type="match status" value="1"/>
</dbReference>
<evidence type="ECO:0000256" key="2">
    <source>
        <dbReference type="ARBA" id="ARBA00022525"/>
    </source>
</evidence>
<dbReference type="EMBL" id="JASPKY010001003">
    <property type="protein sequence ID" value="KAK9679590.1"/>
    <property type="molecule type" value="Genomic_DNA"/>
</dbReference>
<organism evidence="5 6">
    <name type="scientific">Popillia japonica</name>
    <name type="common">Japanese beetle</name>
    <dbReference type="NCBI Taxonomy" id="7064"/>
    <lineage>
        <taxon>Eukaryota</taxon>
        <taxon>Metazoa</taxon>
        <taxon>Ecdysozoa</taxon>
        <taxon>Arthropoda</taxon>
        <taxon>Hexapoda</taxon>
        <taxon>Insecta</taxon>
        <taxon>Pterygota</taxon>
        <taxon>Neoptera</taxon>
        <taxon>Endopterygota</taxon>
        <taxon>Coleoptera</taxon>
        <taxon>Polyphaga</taxon>
        <taxon>Scarabaeiformia</taxon>
        <taxon>Scarabaeidae</taxon>
        <taxon>Rutelinae</taxon>
        <taxon>Popillia</taxon>
    </lineage>
</organism>
<feature type="chain" id="PRO_5043643147" evidence="3">
    <location>
        <begin position="21"/>
        <end position="236"/>
    </location>
</feature>
<dbReference type="SMART" id="SM00198">
    <property type="entry name" value="SCP"/>
    <property type="match status" value="1"/>
</dbReference>
<dbReference type="InterPro" id="IPR001283">
    <property type="entry name" value="CRISP-related"/>
</dbReference>
<evidence type="ECO:0000313" key="5">
    <source>
        <dbReference type="EMBL" id="KAK9679590.1"/>
    </source>
</evidence>
<dbReference type="SUPFAM" id="SSF55797">
    <property type="entry name" value="PR-1-like"/>
    <property type="match status" value="1"/>
</dbReference>
<dbReference type="GO" id="GO:0005576">
    <property type="term" value="C:extracellular region"/>
    <property type="evidence" value="ECO:0007669"/>
    <property type="project" value="UniProtKB-SubCell"/>
</dbReference>
<evidence type="ECO:0000256" key="1">
    <source>
        <dbReference type="ARBA" id="ARBA00004613"/>
    </source>
</evidence>
<keyword evidence="2" id="KW-0964">Secreted</keyword>
<evidence type="ECO:0000256" key="3">
    <source>
        <dbReference type="SAM" id="SignalP"/>
    </source>
</evidence>
<dbReference type="Proteomes" id="UP001458880">
    <property type="component" value="Unassembled WGS sequence"/>
</dbReference>
<comment type="subcellular location">
    <subcellularLocation>
        <location evidence="1">Secreted</location>
    </subcellularLocation>
</comment>
<evidence type="ECO:0000259" key="4">
    <source>
        <dbReference type="SMART" id="SM00198"/>
    </source>
</evidence>
<reference evidence="5 6" key="1">
    <citation type="journal article" date="2024" name="BMC Genomics">
        <title>De novo assembly and annotation of Popillia japonica's genome with initial clues to its potential as an invasive pest.</title>
        <authorList>
            <person name="Cucini C."/>
            <person name="Boschi S."/>
            <person name="Funari R."/>
            <person name="Cardaioli E."/>
            <person name="Iannotti N."/>
            <person name="Marturano G."/>
            <person name="Paoli F."/>
            <person name="Bruttini M."/>
            <person name="Carapelli A."/>
            <person name="Frati F."/>
            <person name="Nardi F."/>
        </authorList>
    </citation>
    <scope>NUCLEOTIDE SEQUENCE [LARGE SCALE GENOMIC DNA]</scope>
    <source>
        <strain evidence="5">DMR45628</strain>
    </source>
</reference>
<dbReference type="InterPro" id="IPR018244">
    <property type="entry name" value="Allrgn_V5/Tpx1_CS"/>
</dbReference>
<dbReference type="PANTHER" id="PTHR10334">
    <property type="entry name" value="CYSTEINE-RICH SECRETORY PROTEIN-RELATED"/>
    <property type="match status" value="1"/>
</dbReference>
<evidence type="ECO:0000313" key="6">
    <source>
        <dbReference type="Proteomes" id="UP001458880"/>
    </source>
</evidence>
<dbReference type="PROSITE" id="PS01010">
    <property type="entry name" value="CRISP_2"/>
    <property type="match status" value="1"/>
</dbReference>
<feature type="domain" description="SCP" evidence="4">
    <location>
        <begin position="61"/>
        <end position="212"/>
    </location>
</feature>
<dbReference type="PRINTS" id="PR00838">
    <property type="entry name" value="V5ALLERGEN"/>
</dbReference>
<feature type="signal peptide" evidence="3">
    <location>
        <begin position="1"/>
        <end position="20"/>
    </location>
</feature>
<keyword evidence="6" id="KW-1185">Reference proteome</keyword>
<dbReference type="InterPro" id="IPR014044">
    <property type="entry name" value="CAP_dom"/>
</dbReference>
<dbReference type="CDD" id="cd05380">
    <property type="entry name" value="CAP_euk"/>
    <property type="match status" value="1"/>
</dbReference>